<feature type="binding site" evidence="9 12">
    <location>
        <begin position="184"/>
        <end position="189"/>
    </location>
    <ligand>
        <name>NADP(+)</name>
        <dbReference type="ChEBI" id="CHEBI:58349"/>
    </ligand>
</feature>
<proteinExistence type="inferred from homology"/>
<evidence type="ECO:0000256" key="1">
    <source>
        <dbReference type="ARBA" id="ARBA00005059"/>
    </source>
</evidence>
<evidence type="ECO:0000256" key="11">
    <source>
        <dbReference type="PIRSR" id="PIRSR000445-2"/>
    </source>
</evidence>
<dbReference type="SUPFAM" id="SSF51735">
    <property type="entry name" value="NAD(P)-binding Rossmann-fold domains"/>
    <property type="match status" value="1"/>
</dbReference>
<sequence>MELICIGLSHQTAPQDVRGRLALEKQGQMELLQRLAQAPTEALLISTCNRVELYVMSPDTAQSAHRAREELSRVGGAETLSHLYEHHGAGALEHLFRVASSLESMVLGEAQILGQVKESFELGQSVGAVRGGLTRVCAAAFTCAKRARNETAIGRAATSMASAAVALATKVFDQLSDKTAVVIGAGEMGELAAKHLKQAKIGRLIITNRTLARAQALAEKLEGATARPLEDLSALLKEADVVVCVTGAQEPLLTKENVGAVGRARRFRPLFLVDLSVPRNIAPEVSELDWVTSFNVDDIQKFVEKNAAARAEGAQQAGVIVIQEVSRFIQDRAVREGVPVLARLRQRAEQIAKAEVEKTLAAMGDGLTEKQRKSIEAMGRAIVNKLLHEPTAKLRAVGPEKEDSHRLAGAAAELFGLIDEPAPNPSEPEGPTAAVAHGGKR</sequence>
<dbReference type="FunFam" id="3.30.460.30:FF:000001">
    <property type="entry name" value="Glutamyl-tRNA reductase"/>
    <property type="match status" value="1"/>
</dbReference>
<reference evidence="19 20" key="1">
    <citation type="submission" date="2014-04" db="EMBL/GenBank/DDBJ databases">
        <title>Genome assembly of Hyalangium minutum DSM 14724.</title>
        <authorList>
            <person name="Sharma G."/>
            <person name="Subramanian S."/>
        </authorList>
    </citation>
    <scope>NUCLEOTIDE SEQUENCE [LARGE SCALE GENOMIC DNA]</scope>
    <source>
        <strain evidence="19 20">DSM 14724</strain>
    </source>
</reference>
<name>A0A085WAC6_9BACT</name>
<evidence type="ECO:0000256" key="7">
    <source>
        <dbReference type="ARBA" id="ARBA00047464"/>
    </source>
</evidence>
<dbReference type="InterPro" id="IPR006151">
    <property type="entry name" value="Shikm_DH/Glu-tRNA_Rdtase"/>
</dbReference>
<dbReference type="STRING" id="394096.DB31_1657"/>
<dbReference type="InterPro" id="IPR036343">
    <property type="entry name" value="GluRdtase_N_sf"/>
</dbReference>
<dbReference type="UniPathway" id="UPA00251">
    <property type="reaction ID" value="UER00316"/>
</dbReference>
<dbReference type="InterPro" id="IPR015896">
    <property type="entry name" value="4pyrrol_synth_GluRdtase_dimer"/>
</dbReference>
<dbReference type="InterPro" id="IPR036291">
    <property type="entry name" value="NAD(P)-bd_dom_sf"/>
</dbReference>
<feature type="binding site" evidence="9 11">
    <location>
        <begin position="109"/>
        <end position="111"/>
    </location>
    <ligand>
        <name>substrate</name>
    </ligand>
</feature>
<organism evidence="19 20">
    <name type="scientific">Hyalangium minutum</name>
    <dbReference type="NCBI Taxonomy" id="394096"/>
    <lineage>
        <taxon>Bacteria</taxon>
        <taxon>Pseudomonadati</taxon>
        <taxon>Myxococcota</taxon>
        <taxon>Myxococcia</taxon>
        <taxon>Myxococcales</taxon>
        <taxon>Cystobacterineae</taxon>
        <taxon>Archangiaceae</taxon>
        <taxon>Hyalangium</taxon>
    </lineage>
</organism>
<dbReference type="GO" id="GO:0019353">
    <property type="term" value="P:protoporphyrinogen IX biosynthetic process from glutamate"/>
    <property type="evidence" value="ECO:0007669"/>
    <property type="project" value="TreeGrafter"/>
</dbReference>
<dbReference type="PANTHER" id="PTHR43013:SF1">
    <property type="entry name" value="GLUTAMYL-TRNA REDUCTASE"/>
    <property type="match status" value="1"/>
</dbReference>
<evidence type="ECO:0000256" key="4">
    <source>
        <dbReference type="ARBA" id="ARBA00022857"/>
    </source>
</evidence>
<dbReference type="Pfam" id="PF00745">
    <property type="entry name" value="GlutR_dimer"/>
    <property type="match status" value="1"/>
</dbReference>
<evidence type="ECO:0000256" key="5">
    <source>
        <dbReference type="ARBA" id="ARBA00023002"/>
    </source>
</evidence>
<feature type="site" description="Important for activity" evidence="9 13">
    <location>
        <position position="94"/>
    </location>
</feature>
<dbReference type="PROSITE" id="PS00747">
    <property type="entry name" value="GLUTR"/>
    <property type="match status" value="1"/>
</dbReference>
<comment type="function">
    <text evidence="9">Catalyzes the NADPH-dependent reduction of glutamyl-tRNA(Glu) to glutamate 1-semialdehyde (GSA).</text>
</comment>
<evidence type="ECO:0000259" key="16">
    <source>
        <dbReference type="Pfam" id="PF00745"/>
    </source>
</evidence>
<feature type="domain" description="Glutamyl-tRNA reductase N-terminal" evidence="18">
    <location>
        <begin position="6"/>
        <end position="151"/>
    </location>
</feature>
<comment type="similarity">
    <text evidence="2 9 14">Belongs to the glutamyl-tRNA reductase family.</text>
</comment>
<dbReference type="GO" id="GO:0050661">
    <property type="term" value="F:NADP binding"/>
    <property type="evidence" value="ECO:0007669"/>
    <property type="project" value="InterPro"/>
</dbReference>
<dbReference type="EC" id="1.2.1.70" evidence="3 9"/>
<dbReference type="InterPro" id="IPR018214">
    <property type="entry name" value="GluRdtase_CS"/>
</dbReference>
<keyword evidence="5 9" id="KW-0560">Oxidoreductase</keyword>
<dbReference type="NCBIfam" id="TIGR01035">
    <property type="entry name" value="hemA"/>
    <property type="match status" value="1"/>
</dbReference>
<keyword evidence="6 9" id="KW-0627">Porphyrin biosynthesis</keyword>
<evidence type="ECO:0000256" key="13">
    <source>
        <dbReference type="PIRSR" id="PIRSR000445-4"/>
    </source>
</evidence>
<comment type="domain">
    <text evidence="9">Possesses an unusual extended V-shaped dimeric structure with each monomer consisting of three distinct domains arranged along a curved 'spinal' alpha-helix. The N-terminal catalytic domain specifically recognizes the glutamate moiety of the substrate. The second domain is the NADPH-binding domain, and the third C-terminal domain is responsible for dimerization.</text>
</comment>
<evidence type="ECO:0000313" key="19">
    <source>
        <dbReference type="EMBL" id="KFE64639.1"/>
    </source>
</evidence>
<evidence type="ECO:0000256" key="14">
    <source>
        <dbReference type="RuleBase" id="RU000584"/>
    </source>
</evidence>
<dbReference type="Pfam" id="PF05201">
    <property type="entry name" value="GlutR_N"/>
    <property type="match status" value="1"/>
</dbReference>
<dbReference type="PANTHER" id="PTHR43013">
    <property type="entry name" value="GLUTAMYL-TRNA REDUCTASE"/>
    <property type="match status" value="1"/>
</dbReference>
<dbReference type="Gene3D" id="3.30.460.30">
    <property type="entry name" value="Glutamyl-tRNA reductase, N-terminal domain"/>
    <property type="match status" value="1"/>
</dbReference>
<dbReference type="InterPro" id="IPR036453">
    <property type="entry name" value="GluRdtase_dimer_dom_sf"/>
</dbReference>
<dbReference type="PATRIC" id="fig|394096.3.peg.5994"/>
<keyword evidence="4 9" id="KW-0521">NADP</keyword>
<dbReference type="InterPro" id="IPR015895">
    <property type="entry name" value="4pyrrol_synth_GluRdtase_N"/>
</dbReference>
<dbReference type="Gene3D" id="3.40.50.720">
    <property type="entry name" value="NAD(P)-binding Rossmann-like Domain"/>
    <property type="match status" value="1"/>
</dbReference>
<dbReference type="GO" id="GO:0008883">
    <property type="term" value="F:glutamyl-tRNA reductase activity"/>
    <property type="evidence" value="ECO:0007669"/>
    <property type="project" value="UniProtKB-UniRule"/>
</dbReference>
<evidence type="ECO:0000256" key="3">
    <source>
        <dbReference type="ARBA" id="ARBA00012970"/>
    </source>
</evidence>
<dbReference type="Pfam" id="PF01488">
    <property type="entry name" value="Shikimate_DH"/>
    <property type="match status" value="1"/>
</dbReference>
<comment type="miscellaneous">
    <text evidence="9">During catalysis, the active site Cys acts as a nucleophile attacking the alpha-carbonyl group of tRNA-bound glutamate with the formation of a thioester intermediate between enzyme and glutamate, and the concomitant release of tRNA(Glu). The thioester intermediate is finally reduced by direct hydride transfer from NADPH, to form the product GSA.</text>
</comment>
<feature type="region of interest" description="Disordered" evidence="15">
    <location>
        <begin position="418"/>
        <end position="441"/>
    </location>
</feature>
<evidence type="ECO:0000256" key="12">
    <source>
        <dbReference type="PIRSR" id="PIRSR000445-3"/>
    </source>
</evidence>
<dbReference type="AlphaFoldDB" id="A0A085WAC6"/>
<dbReference type="FunFam" id="3.40.50.720:FF:000031">
    <property type="entry name" value="Glutamyl-tRNA reductase"/>
    <property type="match status" value="1"/>
</dbReference>
<evidence type="ECO:0000256" key="9">
    <source>
        <dbReference type="HAMAP-Rule" id="MF_00087"/>
    </source>
</evidence>
<feature type="binding site" evidence="9 11">
    <location>
        <position position="104"/>
    </location>
    <ligand>
        <name>substrate</name>
    </ligand>
</feature>
<dbReference type="SUPFAM" id="SSF69742">
    <property type="entry name" value="Glutamyl tRNA-reductase catalytic, N-terminal domain"/>
    <property type="match status" value="1"/>
</dbReference>
<dbReference type="RefSeq" id="WP_044193563.1">
    <property type="nucleotide sequence ID" value="NZ_JMCB01000013.1"/>
</dbReference>
<feature type="domain" description="Tetrapyrrole biosynthesis glutamyl-tRNA reductase dimerisation" evidence="16">
    <location>
        <begin position="316"/>
        <end position="417"/>
    </location>
</feature>
<evidence type="ECO:0000256" key="8">
    <source>
        <dbReference type="ARBA" id="ARBA00068659"/>
    </source>
</evidence>
<evidence type="ECO:0000256" key="15">
    <source>
        <dbReference type="SAM" id="MobiDB-lite"/>
    </source>
</evidence>
<feature type="domain" description="Quinate/shikimate 5-dehydrogenase/glutamyl-tRNA reductase" evidence="17">
    <location>
        <begin position="167"/>
        <end position="301"/>
    </location>
</feature>
<dbReference type="CDD" id="cd05213">
    <property type="entry name" value="NAD_bind_Glutamyl_tRNA_reduct"/>
    <property type="match status" value="1"/>
</dbReference>
<evidence type="ECO:0000256" key="10">
    <source>
        <dbReference type="PIRSR" id="PIRSR000445-1"/>
    </source>
</evidence>
<evidence type="ECO:0000259" key="17">
    <source>
        <dbReference type="Pfam" id="PF01488"/>
    </source>
</evidence>
<feature type="binding site" evidence="9 11">
    <location>
        <position position="115"/>
    </location>
    <ligand>
        <name>substrate</name>
    </ligand>
</feature>
<dbReference type="InterPro" id="IPR000343">
    <property type="entry name" value="4pyrrol_synth_GluRdtase"/>
</dbReference>
<dbReference type="OrthoDB" id="110209at2"/>
<evidence type="ECO:0000259" key="18">
    <source>
        <dbReference type="Pfam" id="PF05201"/>
    </source>
</evidence>
<comment type="catalytic activity">
    <reaction evidence="7 9 14">
        <text>(S)-4-amino-5-oxopentanoate + tRNA(Glu) + NADP(+) = L-glutamyl-tRNA(Glu) + NADPH + H(+)</text>
        <dbReference type="Rhea" id="RHEA:12344"/>
        <dbReference type="Rhea" id="RHEA-COMP:9663"/>
        <dbReference type="Rhea" id="RHEA-COMP:9680"/>
        <dbReference type="ChEBI" id="CHEBI:15378"/>
        <dbReference type="ChEBI" id="CHEBI:57501"/>
        <dbReference type="ChEBI" id="CHEBI:57783"/>
        <dbReference type="ChEBI" id="CHEBI:58349"/>
        <dbReference type="ChEBI" id="CHEBI:78442"/>
        <dbReference type="ChEBI" id="CHEBI:78520"/>
        <dbReference type="EC" id="1.2.1.70"/>
    </reaction>
</comment>
<evidence type="ECO:0000256" key="6">
    <source>
        <dbReference type="ARBA" id="ARBA00023244"/>
    </source>
</evidence>
<comment type="subunit">
    <text evidence="9">Homodimer.</text>
</comment>
<protein>
    <recommendedName>
        <fullName evidence="8 9">Glutamyl-tRNA reductase</fullName>
        <shortName evidence="9">GluTR</shortName>
        <ecNumber evidence="3 9">1.2.1.70</ecNumber>
    </recommendedName>
</protein>
<evidence type="ECO:0000313" key="20">
    <source>
        <dbReference type="Proteomes" id="UP000028725"/>
    </source>
</evidence>
<feature type="binding site" evidence="9 11">
    <location>
        <begin position="47"/>
        <end position="50"/>
    </location>
    <ligand>
        <name>substrate</name>
    </ligand>
</feature>
<dbReference type="Proteomes" id="UP000028725">
    <property type="component" value="Unassembled WGS sequence"/>
</dbReference>
<comment type="pathway">
    <text evidence="1 9 14">Porphyrin-containing compound metabolism; protoporphyrin-IX biosynthesis; 5-aminolevulinate from L-glutamyl-tRNA(Glu): step 1/2.</text>
</comment>
<keyword evidence="20" id="KW-1185">Reference proteome</keyword>
<comment type="caution">
    <text evidence="19">The sequence shown here is derived from an EMBL/GenBank/DDBJ whole genome shotgun (WGS) entry which is preliminary data.</text>
</comment>
<dbReference type="HAMAP" id="MF_00087">
    <property type="entry name" value="Glu_tRNA_reductase"/>
    <property type="match status" value="1"/>
</dbReference>
<dbReference type="PIRSF" id="PIRSF000445">
    <property type="entry name" value="4pyrrol_synth_GluRdtase"/>
    <property type="match status" value="1"/>
</dbReference>
<gene>
    <name evidence="9" type="primary">hemA</name>
    <name evidence="19" type="ORF">DB31_1657</name>
</gene>
<accession>A0A085WAC6</accession>
<feature type="active site" description="Nucleophile" evidence="9 10">
    <location>
        <position position="48"/>
    </location>
</feature>
<dbReference type="SUPFAM" id="SSF69075">
    <property type="entry name" value="Glutamyl tRNA-reductase dimerization domain"/>
    <property type="match status" value="1"/>
</dbReference>
<evidence type="ECO:0000256" key="2">
    <source>
        <dbReference type="ARBA" id="ARBA00005916"/>
    </source>
</evidence>
<dbReference type="EMBL" id="JMCB01000013">
    <property type="protein sequence ID" value="KFE64639.1"/>
    <property type="molecule type" value="Genomic_DNA"/>
</dbReference>